<dbReference type="InterPro" id="IPR036390">
    <property type="entry name" value="WH_DNA-bd_sf"/>
</dbReference>
<name>A0A8J2XHH2_9FLAO</name>
<keyword evidence="3" id="KW-0804">Transcription</keyword>
<accession>A0A8J2XHH2</accession>
<dbReference type="InterPro" id="IPR036388">
    <property type="entry name" value="WH-like_DNA-bd_sf"/>
</dbReference>
<dbReference type="CDD" id="cd00090">
    <property type="entry name" value="HTH_ARSR"/>
    <property type="match status" value="1"/>
</dbReference>
<evidence type="ECO:0000256" key="1">
    <source>
        <dbReference type="ARBA" id="ARBA00023015"/>
    </source>
</evidence>
<evidence type="ECO:0000256" key="2">
    <source>
        <dbReference type="ARBA" id="ARBA00023125"/>
    </source>
</evidence>
<keyword evidence="6" id="KW-1185">Reference proteome</keyword>
<evidence type="ECO:0000256" key="3">
    <source>
        <dbReference type="ARBA" id="ARBA00023163"/>
    </source>
</evidence>
<dbReference type="GO" id="GO:0003700">
    <property type="term" value="F:DNA-binding transcription factor activity"/>
    <property type="evidence" value="ECO:0007669"/>
    <property type="project" value="InterPro"/>
</dbReference>
<dbReference type="PROSITE" id="PS50995">
    <property type="entry name" value="HTH_MARR_2"/>
    <property type="match status" value="1"/>
</dbReference>
<dbReference type="RefSeq" id="WP_188606262.1">
    <property type="nucleotide sequence ID" value="NZ_BMIC01000003.1"/>
</dbReference>
<dbReference type="InterPro" id="IPR011991">
    <property type="entry name" value="ArsR-like_HTH"/>
</dbReference>
<gene>
    <name evidence="5" type="ORF">GCM10011531_20350</name>
</gene>
<comment type="caution">
    <text evidence="5">The sequence shown here is derived from an EMBL/GenBank/DDBJ whole genome shotgun (WGS) entry which is preliminary data.</text>
</comment>
<reference evidence="5 6" key="1">
    <citation type="journal article" date="2014" name="Int. J. Syst. Evol. Microbiol.">
        <title>Complete genome sequence of Corynebacterium casei LMG S-19264T (=DSM 44701T), isolated from a smear-ripened cheese.</title>
        <authorList>
            <consortium name="US DOE Joint Genome Institute (JGI-PGF)"/>
            <person name="Walter F."/>
            <person name="Albersmeier A."/>
            <person name="Kalinowski J."/>
            <person name="Ruckert C."/>
        </authorList>
    </citation>
    <scope>NUCLEOTIDE SEQUENCE [LARGE SCALE GENOMIC DNA]</scope>
    <source>
        <strain evidence="5 6">CGMCC 1.15295</strain>
    </source>
</reference>
<dbReference type="Proteomes" id="UP000598120">
    <property type="component" value="Unassembled WGS sequence"/>
</dbReference>
<protein>
    <recommendedName>
        <fullName evidence="4">HTH marR-type domain-containing protein</fullName>
    </recommendedName>
</protein>
<dbReference type="Pfam" id="PF12802">
    <property type="entry name" value="MarR_2"/>
    <property type="match status" value="1"/>
</dbReference>
<keyword evidence="2" id="KW-0238">DNA-binding</keyword>
<organism evidence="5 6">
    <name type="scientific">Aquaticitalea lipolytica</name>
    <dbReference type="NCBI Taxonomy" id="1247562"/>
    <lineage>
        <taxon>Bacteria</taxon>
        <taxon>Pseudomonadati</taxon>
        <taxon>Bacteroidota</taxon>
        <taxon>Flavobacteriia</taxon>
        <taxon>Flavobacteriales</taxon>
        <taxon>Flavobacteriaceae</taxon>
        <taxon>Aquaticitalea</taxon>
    </lineage>
</organism>
<sequence>MGKSIFNIEHQQTNLSSKIVVGLERISEVFRVLLWEHAKANGLSPIQIQILVFIANHKAEYCTVSYLASEFNITKPTISDAIKALEKKKLIEKDYSSSDSRSYTVFLSEKGKSVVFQTEQFANPIKDQLSVIDNVDLDQLYLTITQLIYGLNRSGLLTVQRMCYACKFHSKTENGHFCNYLNTELQHSDIRIDCPEFEVQL</sequence>
<dbReference type="EMBL" id="BMIC01000003">
    <property type="protein sequence ID" value="GFZ88656.1"/>
    <property type="molecule type" value="Genomic_DNA"/>
</dbReference>
<dbReference type="Gene3D" id="1.10.10.10">
    <property type="entry name" value="Winged helix-like DNA-binding domain superfamily/Winged helix DNA-binding domain"/>
    <property type="match status" value="1"/>
</dbReference>
<proteinExistence type="predicted"/>
<dbReference type="PANTHER" id="PTHR42756:SF1">
    <property type="entry name" value="TRANSCRIPTIONAL REPRESSOR OF EMRAB OPERON"/>
    <property type="match status" value="1"/>
</dbReference>
<dbReference type="GO" id="GO:0003677">
    <property type="term" value="F:DNA binding"/>
    <property type="evidence" value="ECO:0007669"/>
    <property type="project" value="UniProtKB-KW"/>
</dbReference>
<feature type="domain" description="HTH marR-type" evidence="4">
    <location>
        <begin position="16"/>
        <end position="149"/>
    </location>
</feature>
<keyword evidence="1" id="KW-0805">Transcription regulation</keyword>
<dbReference type="InterPro" id="IPR000835">
    <property type="entry name" value="HTH_MarR-typ"/>
</dbReference>
<dbReference type="AlphaFoldDB" id="A0A8J2XHH2"/>
<evidence type="ECO:0000313" key="5">
    <source>
        <dbReference type="EMBL" id="GFZ88656.1"/>
    </source>
</evidence>
<dbReference type="SUPFAM" id="SSF46785">
    <property type="entry name" value="Winged helix' DNA-binding domain"/>
    <property type="match status" value="1"/>
</dbReference>
<dbReference type="SMART" id="SM00347">
    <property type="entry name" value="HTH_MARR"/>
    <property type="match status" value="1"/>
</dbReference>
<dbReference type="PANTHER" id="PTHR42756">
    <property type="entry name" value="TRANSCRIPTIONAL REGULATOR, MARR"/>
    <property type="match status" value="1"/>
</dbReference>
<evidence type="ECO:0000259" key="4">
    <source>
        <dbReference type="PROSITE" id="PS50995"/>
    </source>
</evidence>
<evidence type="ECO:0000313" key="6">
    <source>
        <dbReference type="Proteomes" id="UP000598120"/>
    </source>
</evidence>